<dbReference type="GO" id="GO:0003677">
    <property type="term" value="F:DNA binding"/>
    <property type="evidence" value="ECO:0007669"/>
    <property type="project" value="InterPro"/>
</dbReference>
<evidence type="ECO:0000256" key="1">
    <source>
        <dbReference type="ARBA" id="ARBA00005378"/>
    </source>
</evidence>
<comment type="similarity">
    <text evidence="1">Belongs to the activator 1 small subunits family.</text>
</comment>
<dbReference type="InterPro" id="IPR008921">
    <property type="entry name" value="DNA_pol3_clamp-load_cplx_C"/>
</dbReference>
<dbReference type="Gene3D" id="1.10.8.60">
    <property type="match status" value="2"/>
</dbReference>
<dbReference type="GO" id="GO:0003689">
    <property type="term" value="F:DNA clamp loader activity"/>
    <property type="evidence" value="ECO:0007669"/>
    <property type="project" value="TreeGrafter"/>
</dbReference>
<evidence type="ECO:0000313" key="8">
    <source>
        <dbReference type="Proteomes" id="UP001314263"/>
    </source>
</evidence>
<keyword evidence="8" id="KW-1185">Reference proteome</keyword>
<dbReference type="Gene3D" id="1.20.272.10">
    <property type="match status" value="1"/>
</dbReference>
<gene>
    <name evidence="7" type="ORF">CVIRNUC_004530</name>
</gene>
<keyword evidence="5" id="KW-0067">ATP-binding</keyword>
<dbReference type="SUPFAM" id="SSF48019">
    <property type="entry name" value="post-AAA+ oligomerization domain-like"/>
    <property type="match status" value="1"/>
</dbReference>
<comment type="caution">
    <text evidence="7">The sequence shown here is derived from an EMBL/GenBank/DDBJ whole genome shotgun (WGS) entry which is preliminary data.</text>
</comment>
<protein>
    <recommendedName>
        <fullName evidence="6">AAA+ ATPase domain-containing protein</fullName>
    </recommendedName>
</protein>
<evidence type="ECO:0000259" key="6">
    <source>
        <dbReference type="SMART" id="SM00382"/>
    </source>
</evidence>
<dbReference type="CDD" id="cd18140">
    <property type="entry name" value="HLD_clamp_RFC"/>
    <property type="match status" value="2"/>
</dbReference>
<evidence type="ECO:0000313" key="7">
    <source>
        <dbReference type="EMBL" id="CAK0777794.1"/>
    </source>
</evidence>
<dbReference type="PANTHER" id="PTHR11669:SF20">
    <property type="entry name" value="REPLICATION FACTOR C SUBUNIT 4"/>
    <property type="match status" value="1"/>
</dbReference>
<proteinExistence type="inferred from homology"/>
<dbReference type="InterPro" id="IPR003593">
    <property type="entry name" value="AAA+_ATPase"/>
</dbReference>
<feature type="domain" description="AAA+ ATPase" evidence="6">
    <location>
        <begin position="293"/>
        <end position="420"/>
    </location>
</feature>
<dbReference type="InterPro" id="IPR050238">
    <property type="entry name" value="DNA_Rep/Repair_Clamp_Loader"/>
</dbReference>
<dbReference type="InterPro" id="IPR047854">
    <property type="entry name" value="RFC_lid"/>
</dbReference>
<organism evidence="7 8">
    <name type="scientific">Coccomyxa viridis</name>
    <dbReference type="NCBI Taxonomy" id="1274662"/>
    <lineage>
        <taxon>Eukaryota</taxon>
        <taxon>Viridiplantae</taxon>
        <taxon>Chlorophyta</taxon>
        <taxon>core chlorophytes</taxon>
        <taxon>Trebouxiophyceae</taxon>
        <taxon>Trebouxiophyceae incertae sedis</taxon>
        <taxon>Coccomyxaceae</taxon>
        <taxon>Coccomyxa</taxon>
    </lineage>
</organism>
<dbReference type="Proteomes" id="UP001314263">
    <property type="component" value="Unassembled WGS sequence"/>
</dbReference>
<evidence type="ECO:0000256" key="4">
    <source>
        <dbReference type="ARBA" id="ARBA00022741"/>
    </source>
</evidence>
<dbReference type="EMBL" id="CAUYUE010000005">
    <property type="protein sequence ID" value="CAK0777794.1"/>
    <property type="molecule type" value="Genomic_DNA"/>
</dbReference>
<dbReference type="Pfam" id="PF21960">
    <property type="entry name" value="RCF1-5-like_lid"/>
    <property type="match status" value="1"/>
</dbReference>
<dbReference type="GO" id="GO:0006281">
    <property type="term" value="P:DNA repair"/>
    <property type="evidence" value="ECO:0007669"/>
    <property type="project" value="TreeGrafter"/>
</dbReference>
<evidence type="ECO:0000256" key="2">
    <source>
        <dbReference type="ARBA" id="ARBA00011480"/>
    </source>
</evidence>
<sequence length="575" mass="62748">MPHLLLVGPPGTGKTSASLAIARRANPDPSMHMHLNASDDRGVDCVRSKIQHHCRRQCVGAQKIIVLDEAEAMTAPAQHALKPFLDDSLSTAFILTCNDDSQIIPCLRSRLCTVRFSALSVEAIVAALRRIAAVEGVRHSTTGLRTIAEDTHGDLRSAINLMQAVCVGQSRISVGNVTRHSGPDLSRFVRDLVAAARKANLAQMYRQLASARSHGYSDSDVLRSIEDHVLRAPMSGQRRACSLRTLAEYKTRAVEGVVDELQNIALLMDMPRCEEQIVGQGTFRALLRNLHHGLPHLLLHGPSGTGKSSSVNVLVHTLYGDDTRGNILRINASDTRGIGNVRDVINEFTRTGNTIALSTSRVKLVILEEADSLTLDAQCCLRRMMEVNSTSARFCLVCNFADKLLPAIRSRCSVFRFSPLSHADIVNHLQSVASAENVPASRAALATIVSCSQGDLRRAINQLQTMASLDTDRIEPGHITTALGVPEQSFLEKLRGFRERSLQDTCDHLLRVTSECRLTSATLLRAIYDGLREDLRPEQLVQLADLQVIASLDHDGELFAIATAAVIQTPPPVAH</sequence>
<keyword evidence="4" id="KW-0547">Nucleotide-binding</keyword>
<dbReference type="AlphaFoldDB" id="A0AAV1I5K2"/>
<evidence type="ECO:0000256" key="3">
    <source>
        <dbReference type="ARBA" id="ARBA00022705"/>
    </source>
</evidence>
<name>A0AAV1I5K2_9CHLO</name>
<comment type="subunit">
    <text evidence="2">Heterotetramer of subunits RFC2, RFC3, RFC4 and RFC5 that can form a complex with RFC1.</text>
</comment>
<dbReference type="CDD" id="cd00009">
    <property type="entry name" value="AAA"/>
    <property type="match status" value="1"/>
</dbReference>
<reference evidence="7 8" key="1">
    <citation type="submission" date="2023-10" db="EMBL/GenBank/DDBJ databases">
        <authorList>
            <person name="Maclean D."/>
            <person name="Macfadyen A."/>
        </authorList>
    </citation>
    <scope>NUCLEOTIDE SEQUENCE [LARGE SCALE GENOMIC DNA]</scope>
</reference>
<evidence type="ECO:0000256" key="5">
    <source>
        <dbReference type="ARBA" id="ARBA00022840"/>
    </source>
</evidence>
<dbReference type="GO" id="GO:0016887">
    <property type="term" value="F:ATP hydrolysis activity"/>
    <property type="evidence" value="ECO:0007669"/>
    <property type="project" value="InterPro"/>
</dbReference>
<dbReference type="Pfam" id="PF00004">
    <property type="entry name" value="AAA"/>
    <property type="match status" value="2"/>
</dbReference>
<dbReference type="SMART" id="SM00382">
    <property type="entry name" value="AAA"/>
    <property type="match status" value="2"/>
</dbReference>
<dbReference type="PANTHER" id="PTHR11669">
    <property type="entry name" value="REPLICATION FACTOR C / DNA POLYMERASE III GAMMA-TAU SUBUNIT"/>
    <property type="match status" value="1"/>
</dbReference>
<dbReference type="Gene3D" id="3.40.50.300">
    <property type="entry name" value="P-loop containing nucleotide triphosphate hydrolases"/>
    <property type="match status" value="2"/>
</dbReference>
<keyword evidence="3" id="KW-0235">DNA replication</keyword>
<dbReference type="SUPFAM" id="SSF52540">
    <property type="entry name" value="P-loop containing nucleoside triphosphate hydrolases"/>
    <property type="match status" value="2"/>
</dbReference>
<dbReference type="GO" id="GO:0005663">
    <property type="term" value="C:DNA replication factor C complex"/>
    <property type="evidence" value="ECO:0007669"/>
    <property type="project" value="TreeGrafter"/>
</dbReference>
<accession>A0AAV1I5K2</accession>
<dbReference type="InterPro" id="IPR003959">
    <property type="entry name" value="ATPase_AAA_core"/>
</dbReference>
<feature type="domain" description="AAA+ ATPase" evidence="6">
    <location>
        <begin position="1"/>
        <end position="117"/>
    </location>
</feature>
<dbReference type="GO" id="GO:0006261">
    <property type="term" value="P:DNA-templated DNA replication"/>
    <property type="evidence" value="ECO:0007669"/>
    <property type="project" value="TreeGrafter"/>
</dbReference>
<dbReference type="GO" id="GO:0005524">
    <property type="term" value="F:ATP binding"/>
    <property type="evidence" value="ECO:0007669"/>
    <property type="project" value="UniProtKB-KW"/>
</dbReference>
<dbReference type="InterPro" id="IPR027417">
    <property type="entry name" value="P-loop_NTPase"/>
</dbReference>